<dbReference type="EMBL" id="JYDT01000024">
    <property type="protein sequence ID" value="KRY90115.1"/>
    <property type="molecule type" value="Genomic_DNA"/>
</dbReference>
<gene>
    <name evidence="1" type="ORF">T4D_11478</name>
</gene>
<reference evidence="1 2" key="1">
    <citation type="submission" date="2015-01" db="EMBL/GenBank/DDBJ databases">
        <title>Evolution of Trichinella species and genotypes.</title>
        <authorList>
            <person name="Korhonen P.K."/>
            <person name="Edoardo P."/>
            <person name="Giuseppe L.R."/>
            <person name="Gasser R.B."/>
        </authorList>
    </citation>
    <scope>NUCLEOTIDE SEQUENCE [LARGE SCALE GENOMIC DNA]</scope>
    <source>
        <strain evidence="1">ISS470</strain>
    </source>
</reference>
<comment type="caution">
    <text evidence="1">The sequence shown here is derived from an EMBL/GenBank/DDBJ whole genome shotgun (WGS) entry which is preliminary data.</text>
</comment>
<accession>A0A0V1FXT7</accession>
<sequence>MIAIRNLILLKTCFPQSQRLRCHKVSMPMLCRQAGSCSEIPTLLPLTICYCVRPRNATPVLYRLIFFFSKPCCTVSIFHIGASSVHILNQNYKIVELCLHEMR</sequence>
<evidence type="ECO:0000313" key="2">
    <source>
        <dbReference type="Proteomes" id="UP000054995"/>
    </source>
</evidence>
<organism evidence="1 2">
    <name type="scientific">Trichinella pseudospiralis</name>
    <name type="common">Parasitic roundworm</name>
    <dbReference type="NCBI Taxonomy" id="6337"/>
    <lineage>
        <taxon>Eukaryota</taxon>
        <taxon>Metazoa</taxon>
        <taxon>Ecdysozoa</taxon>
        <taxon>Nematoda</taxon>
        <taxon>Enoplea</taxon>
        <taxon>Dorylaimia</taxon>
        <taxon>Trichinellida</taxon>
        <taxon>Trichinellidae</taxon>
        <taxon>Trichinella</taxon>
    </lineage>
</organism>
<evidence type="ECO:0000313" key="1">
    <source>
        <dbReference type="EMBL" id="KRY90115.1"/>
    </source>
</evidence>
<dbReference type="AlphaFoldDB" id="A0A0V1FXT7"/>
<dbReference type="Proteomes" id="UP000054995">
    <property type="component" value="Unassembled WGS sequence"/>
</dbReference>
<keyword evidence="2" id="KW-1185">Reference proteome</keyword>
<name>A0A0V1FXT7_TRIPS</name>
<proteinExistence type="predicted"/>
<protein>
    <submittedName>
        <fullName evidence="1">Uncharacterized protein</fullName>
    </submittedName>
</protein>